<organism evidence="2 3">
    <name type="scientific">Nonomuraea helvata</name>
    <dbReference type="NCBI Taxonomy" id="37484"/>
    <lineage>
        <taxon>Bacteria</taxon>
        <taxon>Bacillati</taxon>
        <taxon>Actinomycetota</taxon>
        <taxon>Actinomycetes</taxon>
        <taxon>Streptosporangiales</taxon>
        <taxon>Streptosporangiaceae</taxon>
        <taxon>Nonomuraea</taxon>
    </lineage>
</organism>
<evidence type="ECO:0000259" key="1">
    <source>
        <dbReference type="SMART" id="SM00471"/>
    </source>
</evidence>
<dbReference type="RefSeq" id="WP_345002615.1">
    <property type="nucleotide sequence ID" value="NZ_BAAAXV010000011.1"/>
</dbReference>
<dbReference type="Gene3D" id="1.10.3210.10">
    <property type="entry name" value="Hypothetical protein af1432"/>
    <property type="match status" value="1"/>
</dbReference>
<keyword evidence="3" id="KW-1185">Reference proteome</keyword>
<dbReference type="SUPFAM" id="SSF109604">
    <property type="entry name" value="HD-domain/PDEase-like"/>
    <property type="match status" value="1"/>
</dbReference>
<evidence type="ECO:0000313" key="3">
    <source>
        <dbReference type="Proteomes" id="UP001589532"/>
    </source>
</evidence>
<reference evidence="2 3" key="1">
    <citation type="submission" date="2024-09" db="EMBL/GenBank/DDBJ databases">
        <authorList>
            <person name="Sun Q."/>
            <person name="Mori K."/>
        </authorList>
    </citation>
    <scope>NUCLEOTIDE SEQUENCE [LARGE SCALE GENOMIC DNA]</scope>
    <source>
        <strain evidence="2 3">JCM 3143</strain>
    </source>
</reference>
<name>A0ABV5RTV1_9ACTN</name>
<dbReference type="EMBL" id="JBHMBW010000004">
    <property type="protein sequence ID" value="MFB9622836.1"/>
    <property type="molecule type" value="Genomic_DNA"/>
</dbReference>
<dbReference type="InterPro" id="IPR003607">
    <property type="entry name" value="HD/PDEase_dom"/>
</dbReference>
<sequence>MNGSLQPLLKVVGDTLTGERLHMVERAYLTAAHWHRGQRRRSGEPYITHPVAVAAILAELGMDHEVLCAALLHDVLEDTDCPEQELVRGFGEPVVRLVRDMAALRDPRQVPAIWASETGERVLMLKLADRLHNLRTLRWLPEAKRRRTARQTLETFAPVAGRLGLGRLEQELERLSIANLPGGEGVQASFGVISAGATLLPREARARWLEEWLGELHTLPGRWPRIRFAVQLVSGMPRLAITLRRWDARDGHPRPGMAAVRGAGLRCLRWVLASDVRTWSLLMPLVAWLVLDTAGERLGDAVTILITVPPVLAAGVRALRTRLGERDGRG</sequence>
<proteinExistence type="predicted"/>
<dbReference type="SMART" id="SM00471">
    <property type="entry name" value="HDc"/>
    <property type="match status" value="1"/>
</dbReference>
<dbReference type="Pfam" id="PF13328">
    <property type="entry name" value="HD_4"/>
    <property type="match status" value="1"/>
</dbReference>
<dbReference type="Proteomes" id="UP001589532">
    <property type="component" value="Unassembled WGS sequence"/>
</dbReference>
<gene>
    <name evidence="2" type="ORF">ACFFSA_07065</name>
</gene>
<comment type="caution">
    <text evidence="2">The sequence shown here is derived from an EMBL/GenBank/DDBJ whole genome shotgun (WGS) entry which is preliminary data.</text>
</comment>
<dbReference type="PANTHER" id="PTHR21262">
    <property type="entry name" value="GUANOSINE-3',5'-BIS DIPHOSPHATE 3'-PYROPHOSPHOHYDROLASE"/>
    <property type="match status" value="1"/>
</dbReference>
<evidence type="ECO:0000313" key="2">
    <source>
        <dbReference type="EMBL" id="MFB9622836.1"/>
    </source>
</evidence>
<dbReference type="CDD" id="cd00077">
    <property type="entry name" value="HDc"/>
    <property type="match status" value="1"/>
</dbReference>
<protein>
    <submittedName>
        <fullName evidence="2">HD domain-containing protein</fullName>
    </submittedName>
</protein>
<accession>A0ABV5RTV1</accession>
<feature type="domain" description="HD/PDEase" evidence="1">
    <location>
        <begin position="42"/>
        <end position="143"/>
    </location>
</feature>
<dbReference type="PANTHER" id="PTHR21262:SF31">
    <property type="entry name" value="GTP PYROPHOSPHOKINASE"/>
    <property type="match status" value="1"/>
</dbReference>